<dbReference type="EMBL" id="BARW01016209">
    <property type="protein sequence ID" value="GAJ02340.1"/>
    <property type="molecule type" value="Genomic_DNA"/>
</dbReference>
<accession>X1V9U9</accession>
<gene>
    <name evidence="1" type="ORF">S12H4_28274</name>
</gene>
<reference evidence="1" key="1">
    <citation type="journal article" date="2014" name="Front. Microbiol.">
        <title>High frequency of phylogenetically diverse reductive dehalogenase-homologous genes in deep subseafloor sedimentary metagenomes.</title>
        <authorList>
            <person name="Kawai M."/>
            <person name="Futagami T."/>
            <person name="Toyoda A."/>
            <person name="Takaki Y."/>
            <person name="Nishi S."/>
            <person name="Hori S."/>
            <person name="Arai W."/>
            <person name="Tsubouchi T."/>
            <person name="Morono Y."/>
            <person name="Uchiyama I."/>
            <person name="Ito T."/>
            <person name="Fujiyama A."/>
            <person name="Inagaki F."/>
            <person name="Takami H."/>
        </authorList>
    </citation>
    <scope>NUCLEOTIDE SEQUENCE</scope>
    <source>
        <strain evidence="1">Expedition CK06-06</strain>
    </source>
</reference>
<evidence type="ECO:0000313" key="1">
    <source>
        <dbReference type="EMBL" id="GAJ02340.1"/>
    </source>
</evidence>
<proteinExistence type="predicted"/>
<sequence length="31" mass="4036">FLYGEYSLFLILYILTNNHWKKYIRKEYYNE</sequence>
<feature type="non-terminal residue" evidence="1">
    <location>
        <position position="1"/>
    </location>
</feature>
<organism evidence="1">
    <name type="scientific">marine sediment metagenome</name>
    <dbReference type="NCBI Taxonomy" id="412755"/>
    <lineage>
        <taxon>unclassified sequences</taxon>
        <taxon>metagenomes</taxon>
        <taxon>ecological metagenomes</taxon>
    </lineage>
</organism>
<name>X1V9U9_9ZZZZ</name>
<dbReference type="AlphaFoldDB" id="X1V9U9"/>
<protein>
    <submittedName>
        <fullName evidence="1">Uncharacterized protein</fullName>
    </submittedName>
</protein>
<comment type="caution">
    <text evidence="1">The sequence shown here is derived from an EMBL/GenBank/DDBJ whole genome shotgun (WGS) entry which is preliminary data.</text>
</comment>